<dbReference type="RefSeq" id="WP_127062471.1">
    <property type="nucleotide sequence ID" value="NZ_RZHF01000015.1"/>
</dbReference>
<evidence type="ECO:0000256" key="2">
    <source>
        <dbReference type="ARBA" id="ARBA00023163"/>
    </source>
</evidence>
<gene>
    <name evidence="4" type="ORF">ELY38_11825</name>
</gene>
<dbReference type="SMART" id="SM00342">
    <property type="entry name" value="HTH_ARAC"/>
    <property type="match status" value="1"/>
</dbReference>
<dbReference type="Pfam" id="PF12833">
    <property type="entry name" value="HTH_18"/>
    <property type="match status" value="1"/>
</dbReference>
<dbReference type="PANTHER" id="PTHR47893:SF1">
    <property type="entry name" value="REGULATORY PROTEIN PCHR"/>
    <property type="match status" value="1"/>
</dbReference>
<dbReference type="Proteomes" id="UP000287023">
    <property type="component" value="Unassembled WGS sequence"/>
</dbReference>
<dbReference type="PANTHER" id="PTHR47893">
    <property type="entry name" value="REGULATORY PROTEIN PCHR"/>
    <property type="match status" value="1"/>
</dbReference>
<dbReference type="Gene3D" id="1.10.10.60">
    <property type="entry name" value="Homeodomain-like"/>
    <property type="match status" value="1"/>
</dbReference>
<dbReference type="InterPro" id="IPR053142">
    <property type="entry name" value="PchR_regulatory_protein"/>
</dbReference>
<dbReference type="AlphaFoldDB" id="A0A3S0W4F6"/>
<reference evidence="4 5" key="1">
    <citation type="submission" date="2018-12" db="EMBL/GenBank/DDBJ databases">
        <title>three novel Halomonas strain isolated from plants.</title>
        <authorList>
            <person name="Sun C."/>
        </authorList>
    </citation>
    <scope>NUCLEOTIDE SEQUENCE [LARGE SCALE GENOMIC DNA]</scope>
    <source>
        <strain evidence="4 5">JCM 18142</strain>
    </source>
</reference>
<dbReference type="PROSITE" id="PS01124">
    <property type="entry name" value="HTH_ARAC_FAMILY_2"/>
    <property type="match status" value="1"/>
</dbReference>
<proteinExistence type="predicted"/>
<dbReference type="GO" id="GO:0003700">
    <property type="term" value="F:DNA-binding transcription factor activity"/>
    <property type="evidence" value="ECO:0007669"/>
    <property type="project" value="InterPro"/>
</dbReference>
<keyword evidence="1" id="KW-0805">Transcription regulation</keyword>
<dbReference type="OrthoDB" id="6670788at2"/>
<dbReference type="InterPro" id="IPR009057">
    <property type="entry name" value="Homeodomain-like_sf"/>
</dbReference>
<feature type="domain" description="HTH araC/xylS-type" evidence="3">
    <location>
        <begin position="202"/>
        <end position="303"/>
    </location>
</feature>
<sequence length="317" mass="35244">MPTITSLTPSTLSQLGHTFGIDYLHTGKGFDYPIAQGKVSDLALSSALHLTLSDLEVHQRYVSRSTHTVPWFLSVVVDGRIDITQGQKHLTIGAGQGLCAHFTPQAPLIVDQPVQPRLRTLNIAVLATAPHTLPSAHEPQLHAWTLPSALIEQLRATSEEPLDDWRQSIIWQGLTLQLLGHGLPTTLPANSKPTLGIKARERERLARLHAELRNNPMIDYRLSDLAHRAAMSPSSLRQKFSALYGCSIFDHLRHCRLQQAYCALEKGYSVQQAAHTCGYRHATNFTTAFKRHFGIAPTEVASRAKTSSKQRQRWHCA</sequence>
<dbReference type="EMBL" id="RZHF01000015">
    <property type="protein sequence ID" value="RUR31336.1"/>
    <property type="molecule type" value="Genomic_DNA"/>
</dbReference>
<dbReference type="InterPro" id="IPR018060">
    <property type="entry name" value="HTH_AraC"/>
</dbReference>
<keyword evidence="2" id="KW-0804">Transcription</keyword>
<dbReference type="GO" id="GO:0043565">
    <property type="term" value="F:sequence-specific DNA binding"/>
    <property type="evidence" value="ECO:0007669"/>
    <property type="project" value="InterPro"/>
</dbReference>
<evidence type="ECO:0000256" key="1">
    <source>
        <dbReference type="ARBA" id="ARBA00023015"/>
    </source>
</evidence>
<protein>
    <submittedName>
        <fullName evidence="4">AraC family transcriptional regulator</fullName>
    </submittedName>
</protein>
<dbReference type="SUPFAM" id="SSF46689">
    <property type="entry name" value="Homeodomain-like"/>
    <property type="match status" value="1"/>
</dbReference>
<evidence type="ECO:0000313" key="5">
    <source>
        <dbReference type="Proteomes" id="UP000287023"/>
    </source>
</evidence>
<evidence type="ECO:0000313" key="4">
    <source>
        <dbReference type="EMBL" id="RUR31336.1"/>
    </source>
</evidence>
<name>A0A3S0W4F6_9GAMM</name>
<accession>A0A3S0W4F6</accession>
<keyword evidence="5" id="KW-1185">Reference proteome</keyword>
<evidence type="ECO:0000259" key="3">
    <source>
        <dbReference type="PROSITE" id="PS01124"/>
    </source>
</evidence>
<comment type="caution">
    <text evidence="4">The sequence shown here is derived from an EMBL/GenBank/DDBJ whole genome shotgun (WGS) entry which is preliminary data.</text>
</comment>
<organism evidence="4 5">
    <name type="scientific">Vreelandella nanhaiensis</name>
    <dbReference type="NCBI Taxonomy" id="1258546"/>
    <lineage>
        <taxon>Bacteria</taxon>
        <taxon>Pseudomonadati</taxon>
        <taxon>Pseudomonadota</taxon>
        <taxon>Gammaproteobacteria</taxon>
        <taxon>Oceanospirillales</taxon>
        <taxon>Halomonadaceae</taxon>
        <taxon>Vreelandella</taxon>
    </lineage>
</organism>